<feature type="binding site" description="axial binding residue" evidence="8">
    <location>
        <position position="465"/>
    </location>
    <ligand>
        <name>heme</name>
        <dbReference type="ChEBI" id="CHEBI:30413"/>
    </ligand>
    <ligandPart>
        <name>Fe</name>
        <dbReference type="ChEBI" id="CHEBI:18248"/>
    </ligandPart>
</feature>
<organism evidence="10 11">
    <name type="scientific">Coniochaeta ligniaria NRRL 30616</name>
    <dbReference type="NCBI Taxonomy" id="1408157"/>
    <lineage>
        <taxon>Eukaryota</taxon>
        <taxon>Fungi</taxon>
        <taxon>Dikarya</taxon>
        <taxon>Ascomycota</taxon>
        <taxon>Pezizomycotina</taxon>
        <taxon>Sordariomycetes</taxon>
        <taxon>Sordariomycetidae</taxon>
        <taxon>Coniochaetales</taxon>
        <taxon>Coniochaetaceae</taxon>
        <taxon>Coniochaeta</taxon>
    </lineage>
</organism>
<keyword evidence="9" id="KW-0472">Membrane</keyword>
<accession>A0A1J7J447</accession>
<evidence type="ECO:0000313" key="10">
    <source>
        <dbReference type="EMBL" id="OIW24592.1"/>
    </source>
</evidence>
<dbReference type="InterPro" id="IPR002403">
    <property type="entry name" value="Cyt_P450_E_grp-IV"/>
</dbReference>
<evidence type="ECO:0000256" key="6">
    <source>
        <dbReference type="ARBA" id="ARBA00023004"/>
    </source>
</evidence>
<evidence type="ECO:0000256" key="3">
    <source>
        <dbReference type="ARBA" id="ARBA00010617"/>
    </source>
</evidence>
<proteinExistence type="inferred from homology"/>
<comment type="similarity">
    <text evidence="3">Belongs to the cytochrome P450 family.</text>
</comment>
<evidence type="ECO:0000256" key="7">
    <source>
        <dbReference type="ARBA" id="ARBA00023033"/>
    </source>
</evidence>
<keyword evidence="4" id="KW-0443">Lipid metabolism</keyword>
<evidence type="ECO:0000256" key="1">
    <source>
        <dbReference type="ARBA" id="ARBA00001971"/>
    </source>
</evidence>
<dbReference type="OrthoDB" id="3366823at2759"/>
<sequence>MAVTDAISSAPTSTKTLAASMLLLLLTRIFYGGSSRKKRVTELPFWVPLEIAATAYFITAGGIMGRILSLFRRNSGSVFGFTSAHQVLYDFKDVDRVMTKQYKNLEVFGAGWTLLVRVFGMSANKTKAEMDEALDKMLLCVKPLYRPVEQIFVGEQGANASVERADVPGVTIELVTFWTLKKDSKGREWSADVCVVAPDTAEANDLLDRNPRLLDDFWKFDNEVFPLLVIGVPTWLPVRAFQEGLAARARCNRAMEDCYRRIDQWQNGLPVDDGADMSDVSYIAQERNKIYSTHGMPVWARGRVDFSLLWGQNANSQALAFWFVAYIYSTPDLLPELRREVADFVKVDANSSPPRITSFDIPALSHSCPLLKSSLFETYRMANEATTIRYVRDAVTVEDGTGKQVRLRPDSWVSAPHGARQHDPAVYPEPHRFVPDRFLETDGETGRRVARYGRLKPWGSGHGMCKGRTLAEKEILAIAASVMSLWDMEPAGGEWKMPGMRMGTGVMCPTEDMRVVLRRRVFA</sequence>
<dbReference type="PANTHER" id="PTHR24306:SF8">
    <property type="entry name" value="P450, PUTATIVE (EUROFUNG)-RELATED"/>
    <property type="match status" value="1"/>
</dbReference>
<dbReference type="Pfam" id="PF00067">
    <property type="entry name" value="p450"/>
    <property type="match status" value="1"/>
</dbReference>
<dbReference type="InParanoid" id="A0A1J7J447"/>
<feature type="transmembrane region" description="Helical" evidence="9">
    <location>
        <begin position="43"/>
        <end position="64"/>
    </location>
</feature>
<comment type="cofactor">
    <cofactor evidence="1 8">
        <name>heme</name>
        <dbReference type="ChEBI" id="CHEBI:30413"/>
    </cofactor>
</comment>
<dbReference type="EMBL" id="KV875103">
    <property type="protein sequence ID" value="OIW24592.1"/>
    <property type="molecule type" value="Genomic_DNA"/>
</dbReference>
<dbReference type="GO" id="GO:0016705">
    <property type="term" value="F:oxidoreductase activity, acting on paired donors, with incorporation or reduction of molecular oxygen"/>
    <property type="evidence" value="ECO:0007669"/>
    <property type="project" value="InterPro"/>
</dbReference>
<name>A0A1J7J447_9PEZI</name>
<comment type="subcellular location">
    <subcellularLocation>
        <location evidence="2">Endoplasmic reticulum membrane</location>
        <topology evidence="2">Single-pass membrane protein</topology>
    </subcellularLocation>
</comment>
<evidence type="ECO:0000256" key="8">
    <source>
        <dbReference type="PIRSR" id="PIRSR602403-1"/>
    </source>
</evidence>
<evidence type="ECO:0000256" key="9">
    <source>
        <dbReference type="SAM" id="Phobius"/>
    </source>
</evidence>
<keyword evidence="7" id="KW-0503">Monooxygenase</keyword>
<dbReference type="InterPro" id="IPR036396">
    <property type="entry name" value="Cyt_P450_sf"/>
</dbReference>
<keyword evidence="7" id="KW-0560">Oxidoreductase</keyword>
<dbReference type="STRING" id="1408157.A0A1J7J447"/>
<gene>
    <name evidence="10" type="ORF">CONLIGDRAFT_718492</name>
</gene>
<protein>
    <submittedName>
        <fullName evidence="10">Cytochrome P450</fullName>
    </submittedName>
</protein>
<dbReference type="GO" id="GO:0005506">
    <property type="term" value="F:iron ion binding"/>
    <property type="evidence" value="ECO:0007669"/>
    <property type="project" value="InterPro"/>
</dbReference>
<dbReference type="GO" id="GO:0020037">
    <property type="term" value="F:heme binding"/>
    <property type="evidence" value="ECO:0007669"/>
    <property type="project" value="InterPro"/>
</dbReference>
<keyword evidence="8" id="KW-0349">Heme</keyword>
<keyword evidence="9" id="KW-1133">Transmembrane helix</keyword>
<keyword evidence="11" id="KW-1185">Reference proteome</keyword>
<keyword evidence="9" id="KW-0812">Transmembrane</keyword>
<feature type="transmembrane region" description="Helical" evidence="9">
    <location>
        <begin position="12"/>
        <end position="31"/>
    </location>
</feature>
<evidence type="ECO:0000256" key="4">
    <source>
        <dbReference type="ARBA" id="ARBA00022516"/>
    </source>
</evidence>
<dbReference type="Proteomes" id="UP000182658">
    <property type="component" value="Unassembled WGS sequence"/>
</dbReference>
<dbReference type="PRINTS" id="PR00465">
    <property type="entry name" value="EP450IV"/>
</dbReference>
<dbReference type="SUPFAM" id="SSF48264">
    <property type="entry name" value="Cytochrome P450"/>
    <property type="match status" value="1"/>
</dbReference>
<dbReference type="PANTHER" id="PTHR24306">
    <property type="match status" value="1"/>
</dbReference>
<evidence type="ECO:0000256" key="2">
    <source>
        <dbReference type="ARBA" id="ARBA00004389"/>
    </source>
</evidence>
<keyword evidence="6 8" id="KW-0408">Iron</keyword>
<evidence type="ECO:0000313" key="11">
    <source>
        <dbReference type="Proteomes" id="UP000182658"/>
    </source>
</evidence>
<dbReference type="InterPro" id="IPR001128">
    <property type="entry name" value="Cyt_P450"/>
</dbReference>
<dbReference type="CDD" id="cd11040">
    <property type="entry name" value="CYP7_CYP8-like"/>
    <property type="match status" value="1"/>
</dbReference>
<keyword evidence="5 8" id="KW-0479">Metal-binding</keyword>
<evidence type="ECO:0000256" key="5">
    <source>
        <dbReference type="ARBA" id="ARBA00022723"/>
    </source>
</evidence>
<dbReference type="GO" id="GO:0004497">
    <property type="term" value="F:monooxygenase activity"/>
    <property type="evidence" value="ECO:0007669"/>
    <property type="project" value="UniProtKB-KW"/>
</dbReference>
<reference evidence="10 11" key="1">
    <citation type="submission" date="2016-10" db="EMBL/GenBank/DDBJ databases">
        <title>Draft genome sequence of Coniochaeta ligniaria NRRL30616, a lignocellulolytic fungus for bioabatement of inhibitors in plant biomass hydrolysates.</title>
        <authorList>
            <consortium name="DOE Joint Genome Institute"/>
            <person name="Jimenez D.J."/>
            <person name="Hector R.E."/>
            <person name="Riley R."/>
            <person name="Sun H."/>
            <person name="Grigoriev I.V."/>
            <person name="Van Elsas J.D."/>
            <person name="Nichols N.N."/>
        </authorList>
    </citation>
    <scope>NUCLEOTIDE SEQUENCE [LARGE SCALE GENOMIC DNA]</scope>
    <source>
        <strain evidence="10 11">NRRL 30616</strain>
    </source>
</reference>
<dbReference type="AlphaFoldDB" id="A0A1J7J447"/>
<keyword evidence="4" id="KW-0444">Lipid biosynthesis</keyword>
<dbReference type="GO" id="GO:0005789">
    <property type="term" value="C:endoplasmic reticulum membrane"/>
    <property type="evidence" value="ECO:0007669"/>
    <property type="project" value="UniProtKB-SubCell"/>
</dbReference>
<dbReference type="Gene3D" id="1.10.630.10">
    <property type="entry name" value="Cytochrome P450"/>
    <property type="match status" value="1"/>
</dbReference>